<dbReference type="InterPro" id="IPR036412">
    <property type="entry name" value="HAD-like_sf"/>
</dbReference>
<comment type="caution">
    <text evidence="1">The sequence shown here is derived from an EMBL/GenBank/DDBJ whole genome shotgun (WGS) entry which is preliminary data.</text>
</comment>
<dbReference type="OrthoDB" id="9805604at2"/>
<evidence type="ECO:0000313" key="2">
    <source>
        <dbReference type="Proteomes" id="UP000233387"/>
    </source>
</evidence>
<proteinExistence type="predicted"/>
<reference evidence="1 2" key="1">
    <citation type="submission" date="2017-06" db="EMBL/GenBank/DDBJ databases">
        <title>Raineya orbicola gen. nov., sp. nov. a slightly thermophilic bacterium of the phylum Bacteroidetes and the description of Raineyaceae fam. nov.</title>
        <authorList>
            <person name="Albuquerque L."/>
            <person name="Polonia A.R.M."/>
            <person name="Barroso C."/>
            <person name="Froufe H.J.C."/>
            <person name="Lage O."/>
            <person name="Lobo-Da-Cunha A."/>
            <person name="Egas C."/>
            <person name="Da Costa M.S."/>
        </authorList>
    </citation>
    <scope>NUCLEOTIDE SEQUENCE [LARGE SCALE GENOMIC DNA]</scope>
    <source>
        <strain evidence="1 2">SPSPC-11</strain>
    </source>
</reference>
<dbReference type="Proteomes" id="UP000233387">
    <property type="component" value="Unassembled WGS sequence"/>
</dbReference>
<organism evidence="1 2">
    <name type="scientific">Raineya orbicola</name>
    <dbReference type="NCBI Taxonomy" id="2016530"/>
    <lineage>
        <taxon>Bacteria</taxon>
        <taxon>Pseudomonadati</taxon>
        <taxon>Bacteroidota</taxon>
        <taxon>Cytophagia</taxon>
        <taxon>Cytophagales</taxon>
        <taxon>Raineyaceae</taxon>
        <taxon>Raineya</taxon>
    </lineage>
</organism>
<accession>A0A2N3IHD0</accession>
<evidence type="ECO:0008006" key="3">
    <source>
        <dbReference type="Google" id="ProtNLM"/>
    </source>
</evidence>
<evidence type="ECO:0000313" key="1">
    <source>
        <dbReference type="EMBL" id="PKQ69716.1"/>
    </source>
</evidence>
<dbReference type="AlphaFoldDB" id="A0A2N3IHD0"/>
<keyword evidence="2" id="KW-1185">Reference proteome</keyword>
<dbReference type="InterPro" id="IPR023214">
    <property type="entry name" value="HAD_sf"/>
</dbReference>
<sequence>MERLLHIQETLEQLGAEFCVSIAELAERASQWNGFLWDWDGVFNTGYKTKEQSSGFNESDSMGINMLRFGYWLKNGRIPFTAIITGEENPTAIHFAQREHFNAICLKFSHKTEALEILQKKYLLDSQKIAFVFDDILDVALAQKVSGRFLVQRNSAPFFVEYAKKHEICDYITASQSGEGAIREICELILSLFDSYHKTISERIAYSSAYQEYLLQRNTLETIVLKK</sequence>
<dbReference type="Gene3D" id="3.40.50.1000">
    <property type="entry name" value="HAD superfamily/HAD-like"/>
    <property type="match status" value="1"/>
</dbReference>
<dbReference type="RefSeq" id="WP_101358544.1">
    <property type="nucleotide sequence ID" value="NZ_NKXO01000017.1"/>
</dbReference>
<name>A0A2N3IHD0_9BACT</name>
<protein>
    <recommendedName>
        <fullName evidence="3">Phosphatase</fullName>
    </recommendedName>
</protein>
<gene>
    <name evidence="1" type="ORF">Rain11_1279</name>
</gene>
<dbReference type="SUPFAM" id="SSF56784">
    <property type="entry name" value="HAD-like"/>
    <property type="match status" value="1"/>
</dbReference>
<dbReference type="EMBL" id="NKXO01000017">
    <property type="protein sequence ID" value="PKQ69716.1"/>
    <property type="molecule type" value="Genomic_DNA"/>
</dbReference>